<dbReference type="InterPro" id="IPR011250">
    <property type="entry name" value="OMP/PagP_B-barrel"/>
</dbReference>
<evidence type="ECO:0000313" key="9">
    <source>
        <dbReference type="Proteomes" id="UP000523821"/>
    </source>
</evidence>
<comment type="caution">
    <text evidence="8">The sequence shown here is derived from an EMBL/GenBank/DDBJ whole genome shotgun (WGS) entry which is preliminary data.</text>
</comment>
<evidence type="ECO:0000256" key="2">
    <source>
        <dbReference type="ARBA" id="ARBA00022729"/>
    </source>
</evidence>
<dbReference type="PANTHER" id="PTHR34001:SF3">
    <property type="entry name" value="BLL7405 PROTEIN"/>
    <property type="match status" value="1"/>
</dbReference>
<comment type="similarity">
    <text evidence="5">Belongs to the Omp25/RopB family.</text>
</comment>
<evidence type="ECO:0000256" key="5">
    <source>
        <dbReference type="ARBA" id="ARBA00038306"/>
    </source>
</evidence>
<evidence type="ECO:0000256" key="1">
    <source>
        <dbReference type="ARBA" id="ARBA00004442"/>
    </source>
</evidence>
<dbReference type="AlphaFoldDB" id="A0A7W9FMT8"/>
<dbReference type="Pfam" id="PF13505">
    <property type="entry name" value="OMP_b-brl"/>
    <property type="match status" value="1"/>
</dbReference>
<sequence>MNRLLVAAVALGMVSQSAAAAEIVIGVPEPAAAEGGFLPDWTGVSIGGFGGYGWSDAAASLVGTSGAIAGAPLGIDASGDGAISGVSLGGDVAFRSGLVLGVLADAYGAQIDADGSALSAVPSPDTPLTQSAEQNWGFDLVARAGLLVDPRALVYVLGGYGYADVDWRTRFDGATSGRGDAGLDGWTIGGGIEAIVLPNLSVKAEYRFTDFEAISIDGTSTGGSYDGRLDLDTHRLLFGVNWRPSGP</sequence>
<proteinExistence type="inferred from homology"/>
<dbReference type="PANTHER" id="PTHR34001">
    <property type="entry name" value="BLL7405 PROTEIN"/>
    <property type="match status" value="1"/>
</dbReference>
<dbReference type="Gene3D" id="2.40.160.20">
    <property type="match status" value="1"/>
</dbReference>
<keyword evidence="9" id="KW-1185">Reference proteome</keyword>
<dbReference type="InterPro" id="IPR027385">
    <property type="entry name" value="Beta-barrel_OMP"/>
</dbReference>
<dbReference type="GO" id="GO:0009279">
    <property type="term" value="C:cell outer membrane"/>
    <property type="evidence" value="ECO:0007669"/>
    <property type="project" value="UniProtKB-SubCell"/>
</dbReference>
<feature type="signal peptide" evidence="6">
    <location>
        <begin position="1"/>
        <end position="20"/>
    </location>
</feature>
<dbReference type="RefSeq" id="WP_183856582.1">
    <property type="nucleotide sequence ID" value="NZ_JACHOO010000005.1"/>
</dbReference>
<keyword evidence="3" id="KW-0472">Membrane</keyword>
<feature type="chain" id="PRO_5030618922" evidence="6">
    <location>
        <begin position="21"/>
        <end position="247"/>
    </location>
</feature>
<feature type="domain" description="Outer membrane protein beta-barrel" evidence="7">
    <location>
        <begin position="7"/>
        <end position="243"/>
    </location>
</feature>
<dbReference type="Proteomes" id="UP000523821">
    <property type="component" value="Unassembled WGS sequence"/>
</dbReference>
<evidence type="ECO:0000256" key="6">
    <source>
        <dbReference type="SAM" id="SignalP"/>
    </source>
</evidence>
<evidence type="ECO:0000256" key="3">
    <source>
        <dbReference type="ARBA" id="ARBA00023136"/>
    </source>
</evidence>
<dbReference type="SUPFAM" id="SSF56925">
    <property type="entry name" value="OMPA-like"/>
    <property type="match status" value="1"/>
</dbReference>
<evidence type="ECO:0000256" key="4">
    <source>
        <dbReference type="ARBA" id="ARBA00023237"/>
    </source>
</evidence>
<keyword evidence="4" id="KW-0998">Cell outer membrane</keyword>
<dbReference type="InterPro" id="IPR051692">
    <property type="entry name" value="OMP-like"/>
</dbReference>
<evidence type="ECO:0000313" key="8">
    <source>
        <dbReference type="EMBL" id="MBB5753597.1"/>
    </source>
</evidence>
<reference evidence="8 9" key="1">
    <citation type="submission" date="2020-08" db="EMBL/GenBank/DDBJ databases">
        <title>Genomic Encyclopedia of Type Strains, Phase IV (KMG-IV): sequencing the most valuable type-strain genomes for metagenomic binning, comparative biology and taxonomic classification.</title>
        <authorList>
            <person name="Goeker M."/>
        </authorList>
    </citation>
    <scope>NUCLEOTIDE SEQUENCE [LARGE SCALE GENOMIC DNA]</scope>
    <source>
        <strain evidence="8 9">DSM 16268</strain>
    </source>
</reference>
<dbReference type="EMBL" id="JACHOO010000005">
    <property type="protein sequence ID" value="MBB5753597.1"/>
    <property type="molecule type" value="Genomic_DNA"/>
</dbReference>
<accession>A0A7W9FMT8</accession>
<protein>
    <submittedName>
        <fullName evidence="8">Outer membrane immunogenic protein</fullName>
    </submittedName>
</protein>
<organism evidence="8 9">
    <name type="scientific">Prosthecomicrobium pneumaticum</name>
    <dbReference type="NCBI Taxonomy" id="81895"/>
    <lineage>
        <taxon>Bacteria</taxon>
        <taxon>Pseudomonadati</taxon>
        <taxon>Pseudomonadota</taxon>
        <taxon>Alphaproteobacteria</taxon>
        <taxon>Hyphomicrobiales</taxon>
        <taxon>Kaistiaceae</taxon>
        <taxon>Prosthecomicrobium</taxon>
    </lineage>
</organism>
<evidence type="ECO:0000259" key="7">
    <source>
        <dbReference type="Pfam" id="PF13505"/>
    </source>
</evidence>
<keyword evidence="2 6" id="KW-0732">Signal</keyword>
<gene>
    <name evidence="8" type="ORF">GGQ63_002667</name>
</gene>
<name>A0A7W9FMT8_9HYPH</name>
<comment type="subcellular location">
    <subcellularLocation>
        <location evidence="1">Cell outer membrane</location>
    </subcellularLocation>
</comment>